<evidence type="ECO:0000256" key="7">
    <source>
        <dbReference type="ARBA" id="ARBA00022825"/>
    </source>
</evidence>
<dbReference type="AlphaFoldDB" id="A0A1I2RU96"/>
<dbReference type="GO" id="GO:0006508">
    <property type="term" value="P:proteolysis"/>
    <property type="evidence" value="ECO:0007669"/>
    <property type="project" value="UniProtKB-KW"/>
</dbReference>
<dbReference type="PANTHER" id="PTHR42987">
    <property type="entry name" value="PEPTIDASE S49"/>
    <property type="match status" value="1"/>
</dbReference>
<dbReference type="InterPro" id="IPR029045">
    <property type="entry name" value="ClpP/crotonase-like_dom_sf"/>
</dbReference>
<keyword evidence="4 14" id="KW-0645">Protease</keyword>
<dbReference type="PANTHER" id="PTHR42987:SF4">
    <property type="entry name" value="PROTEASE SOHB-RELATED"/>
    <property type="match status" value="1"/>
</dbReference>
<evidence type="ECO:0000259" key="13">
    <source>
        <dbReference type="Pfam" id="PF08496"/>
    </source>
</evidence>
<organism evidence="14 15">
    <name type="scientific">Neptunomonas qingdaonensis</name>
    <dbReference type="NCBI Taxonomy" id="1045558"/>
    <lineage>
        <taxon>Bacteria</taxon>
        <taxon>Pseudomonadati</taxon>
        <taxon>Pseudomonadota</taxon>
        <taxon>Gammaproteobacteria</taxon>
        <taxon>Oceanospirillales</taxon>
        <taxon>Oceanospirillaceae</taxon>
        <taxon>Neptunomonas</taxon>
    </lineage>
</organism>
<evidence type="ECO:0000256" key="3">
    <source>
        <dbReference type="ARBA" id="ARBA00022475"/>
    </source>
</evidence>
<proteinExistence type="inferred from homology"/>
<dbReference type="SUPFAM" id="SSF52096">
    <property type="entry name" value="ClpP/crotonase"/>
    <property type="match status" value="1"/>
</dbReference>
<evidence type="ECO:0000256" key="11">
    <source>
        <dbReference type="SAM" id="Phobius"/>
    </source>
</evidence>
<feature type="transmembrane region" description="Helical" evidence="11">
    <location>
        <begin position="12"/>
        <end position="32"/>
    </location>
</feature>
<dbReference type="CDD" id="cd07023">
    <property type="entry name" value="S49_Sppa_N_C"/>
    <property type="match status" value="1"/>
</dbReference>
<evidence type="ECO:0000256" key="9">
    <source>
        <dbReference type="ARBA" id="ARBA00023136"/>
    </source>
</evidence>
<gene>
    <name evidence="14" type="ORF">SAMN05216175_106215</name>
</gene>
<dbReference type="NCBIfam" id="NF008745">
    <property type="entry name" value="PRK11778.1"/>
    <property type="match status" value="1"/>
</dbReference>
<accession>A0A1I2RU96</accession>
<keyword evidence="5 11" id="KW-0812">Transmembrane</keyword>
<keyword evidence="3" id="KW-1003">Cell membrane</keyword>
<dbReference type="RefSeq" id="WP_090728023.1">
    <property type="nucleotide sequence ID" value="NZ_FOOU01000006.1"/>
</dbReference>
<evidence type="ECO:0000313" key="14">
    <source>
        <dbReference type="EMBL" id="SFG42207.1"/>
    </source>
</evidence>
<evidence type="ECO:0000259" key="12">
    <source>
        <dbReference type="Pfam" id="PF01343"/>
    </source>
</evidence>
<evidence type="ECO:0000256" key="4">
    <source>
        <dbReference type="ARBA" id="ARBA00022670"/>
    </source>
</evidence>
<evidence type="ECO:0000256" key="1">
    <source>
        <dbReference type="ARBA" id="ARBA00004236"/>
    </source>
</evidence>
<protein>
    <submittedName>
        <fullName evidence="14">Serine protease SohB</fullName>
    </submittedName>
</protein>
<evidence type="ECO:0000256" key="2">
    <source>
        <dbReference type="ARBA" id="ARBA00008683"/>
    </source>
</evidence>
<dbReference type="InterPro" id="IPR047272">
    <property type="entry name" value="S49_SppA_C"/>
</dbReference>
<dbReference type="GO" id="GO:0005886">
    <property type="term" value="C:plasma membrane"/>
    <property type="evidence" value="ECO:0007669"/>
    <property type="project" value="UniProtKB-SubCell"/>
</dbReference>
<feature type="domain" description="Peptidase S49 N-terminal proteobacteria" evidence="13">
    <location>
        <begin position="3"/>
        <end position="162"/>
    </location>
</feature>
<keyword evidence="9 11" id="KW-0472">Membrane</keyword>
<dbReference type="Pfam" id="PF08496">
    <property type="entry name" value="Peptidase_S49_N"/>
    <property type="match status" value="1"/>
</dbReference>
<name>A0A1I2RU96_9GAMM</name>
<dbReference type="Pfam" id="PF01343">
    <property type="entry name" value="Peptidase_S49"/>
    <property type="match status" value="1"/>
</dbReference>
<keyword evidence="15" id="KW-1185">Reference proteome</keyword>
<feature type="domain" description="Peptidase S49" evidence="12">
    <location>
        <begin position="166"/>
        <end position="313"/>
    </location>
</feature>
<dbReference type="STRING" id="1045558.SAMN05216175_106215"/>
<dbReference type="GO" id="GO:0004252">
    <property type="term" value="F:serine-type endopeptidase activity"/>
    <property type="evidence" value="ECO:0007669"/>
    <property type="project" value="InterPro"/>
</dbReference>
<keyword evidence="10" id="KW-0175">Coiled coil</keyword>
<evidence type="ECO:0000313" key="15">
    <source>
        <dbReference type="Proteomes" id="UP000198623"/>
    </source>
</evidence>
<evidence type="ECO:0000256" key="10">
    <source>
        <dbReference type="SAM" id="Coils"/>
    </source>
</evidence>
<dbReference type="EMBL" id="FOOU01000006">
    <property type="protein sequence ID" value="SFG42207.1"/>
    <property type="molecule type" value="Genomic_DNA"/>
</dbReference>
<reference evidence="15" key="1">
    <citation type="submission" date="2016-10" db="EMBL/GenBank/DDBJ databases">
        <authorList>
            <person name="Varghese N."/>
            <person name="Submissions S."/>
        </authorList>
    </citation>
    <scope>NUCLEOTIDE SEQUENCE [LARGE SCALE GENOMIC DNA]</scope>
    <source>
        <strain evidence="15">CGMCC 1.10971</strain>
    </source>
</reference>
<evidence type="ECO:0000256" key="8">
    <source>
        <dbReference type="ARBA" id="ARBA00022989"/>
    </source>
</evidence>
<dbReference type="InterPro" id="IPR002142">
    <property type="entry name" value="Peptidase_S49"/>
</dbReference>
<keyword evidence="6" id="KW-0378">Hydrolase</keyword>
<dbReference type="Gene3D" id="3.90.226.10">
    <property type="entry name" value="2-enoyl-CoA Hydratase, Chain A, domain 1"/>
    <property type="match status" value="1"/>
</dbReference>
<dbReference type="Proteomes" id="UP000198623">
    <property type="component" value="Unassembled WGS sequence"/>
</dbReference>
<comment type="similarity">
    <text evidence="2">Belongs to the peptidase S49 family.</text>
</comment>
<keyword evidence="7" id="KW-0720">Serine protease</keyword>
<sequence>MSEFFFEYGLFAAKAFTGLIVVLLLIAGILMVSSRHHRDDRDGAVDLTSLNEFYDDMKDTVEAAVLDKDAYKQLLKEQKKQDKLESKQRKKDAKKGVEKEQEEKKRIYVLDFDGDIKASEVEPLREEISAVLTFARPIDEVVIRLESAGGMVHTYGLAASQLARIKASGIPLTVCVDQVAASGGYLMACLADRLIAAPFALVGSIGVIAQIPNFNRVLKKHDVDYEMFTAGEYKRTVTMFGENTEKGKQKFIEELEDTHALFKEFVSDYRPQLDIEKVATGEVWFGKRALAEKLVDELSTSDDYLMTACDDADVFRVRYEMKKSLQERLSEMAIQTTDGVVSKIWSRVSNSRFLTR</sequence>
<dbReference type="InterPro" id="IPR013703">
    <property type="entry name" value="Peptidase_S49_N_proteobac"/>
</dbReference>
<dbReference type="Gene3D" id="6.20.330.10">
    <property type="match status" value="1"/>
</dbReference>
<dbReference type="OrthoDB" id="5614232at2"/>
<evidence type="ECO:0000256" key="6">
    <source>
        <dbReference type="ARBA" id="ARBA00022801"/>
    </source>
</evidence>
<evidence type="ECO:0000256" key="5">
    <source>
        <dbReference type="ARBA" id="ARBA00022692"/>
    </source>
</evidence>
<comment type="subcellular location">
    <subcellularLocation>
        <location evidence="1">Cell membrane</location>
    </subcellularLocation>
</comment>
<keyword evidence="8 11" id="KW-1133">Transmembrane helix</keyword>
<feature type="coiled-coil region" evidence="10">
    <location>
        <begin position="61"/>
        <end position="103"/>
    </location>
</feature>